<gene>
    <name evidence="1" type="ORF">BJ992_004636</name>
</gene>
<dbReference type="AlphaFoldDB" id="A0A7X0M839"/>
<dbReference type="Proteomes" id="UP000555564">
    <property type="component" value="Unassembled WGS sequence"/>
</dbReference>
<dbReference type="RefSeq" id="WP_221474943.1">
    <property type="nucleotide sequence ID" value="NZ_BAAALO010000047.1"/>
</dbReference>
<accession>A0A7X0M839</accession>
<protein>
    <submittedName>
        <fullName evidence="1">Uncharacterized protein</fullName>
    </submittedName>
</protein>
<proteinExistence type="predicted"/>
<evidence type="ECO:0000313" key="2">
    <source>
        <dbReference type="Proteomes" id="UP000555564"/>
    </source>
</evidence>
<evidence type="ECO:0000313" key="1">
    <source>
        <dbReference type="EMBL" id="MBB6475205.1"/>
    </source>
</evidence>
<comment type="caution">
    <text evidence="1">The sequence shown here is derived from an EMBL/GenBank/DDBJ whole genome shotgun (WGS) entry which is preliminary data.</text>
</comment>
<dbReference type="EMBL" id="JACHIU010000001">
    <property type="protein sequence ID" value="MBB6475205.1"/>
    <property type="molecule type" value="Genomic_DNA"/>
</dbReference>
<reference evidence="1 2" key="1">
    <citation type="submission" date="2020-08" db="EMBL/GenBank/DDBJ databases">
        <title>Sequencing the genomes of 1000 actinobacteria strains.</title>
        <authorList>
            <person name="Klenk H.-P."/>
        </authorList>
    </citation>
    <scope>NUCLEOTIDE SEQUENCE [LARGE SCALE GENOMIC DNA]</scope>
    <source>
        <strain evidence="1 2">DSM 44936</strain>
    </source>
</reference>
<sequence>MMSRDRITQFGQGSIGKATHEGIGDIVAGGKFASDPELRSTALENLLLAIDALRNHLDDHDQAEVNKAVEQLRPDSTAVELRQPLGKIAGIATVVGDVGVPVINAIKELLSLFSSS</sequence>
<name>A0A7X0M839_9ACTN</name>
<keyword evidence="2" id="KW-1185">Reference proteome</keyword>
<organism evidence="1 2">
    <name type="scientific">Sphaerisporangium rubeum</name>
    <dbReference type="NCBI Taxonomy" id="321317"/>
    <lineage>
        <taxon>Bacteria</taxon>
        <taxon>Bacillati</taxon>
        <taxon>Actinomycetota</taxon>
        <taxon>Actinomycetes</taxon>
        <taxon>Streptosporangiales</taxon>
        <taxon>Streptosporangiaceae</taxon>
        <taxon>Sphaerisporangium</taxon>
    </lineage>
</organism>